<name>A0A1G2RXL3_9BACT</name>
<proteinExistence type="predicted"/>
<keyword evidence="1" id="KW-0812">Transmembrane</keyword>
<keyword evidence="1" id="KW-1133">Transmembrane helix</keyword>
<organism evidence="2 3">
    <name type="scientific">Candidatus Wildermuthbacteria bacterium RIFCSPLOWO2_02_FULL_47_9c</name>
    <dbReference type="NCBI Taxonomy" id="1802466"/>
    <lineage>
        <taxon>Bacteria</taxon>
        <taxon>Candidatus Wildermuthiibacteriota</taxon>
    </lineage>
</organism>
<reference evidence="2 3" key="1">
    <citation type="journal article" date="2016" name="Nat. Commun.">
        <title>Thousands of microbial genomes shed light on interconnected biogeochemical processes in an aquifer system.</title>
        <authorList>
            <person name="Anantharaman K."/>
            <person name="Brown C.T."/>
            <person name="Hug L.A."/>
            <person name="Sharon I."/>
            <person name="Castelle C.J."/>
            <person name="Probst A.J."/>
            <person name="Thomas B.C."/>
            <person name="Singh A."/>
            <person name="Wilkins M.J."/>
            <person name="Karaoz U."/>
            <person name="Brodie E.L."/>
            <person name="Williams K.H."/>
            <person name="Hubbard S.S."/>
            <person name="Banfield J.F."/>
        </authorList>
    </citation>
    <scope>NUCLEOTIDE SEQUENCE [LARGE SCALE GENOMIC DNA]</scope>
</reference>
<dbReference type="Proteomes" id="UP000178222">
    <property type="component" value="Unassembled WGS sequence"/>
</dbReference>
<feature type="transmembrane region" description="Helical" evidence="1">
    <location>
        <begin position="125"/>
        <end position="143"/>
    </location>
</feature>
<sequence length="154" mass="17073">MAGVLTLAALPGSMAWGGLYTLSYVFGMVAPLFLISFFLDKINFTQKFNKTFQRPIGYSLGSKKISITISEAISGITFLAMGTLIGYLAITNRLFVHSEYQVNINIFLTKVLNSASAFIKVVPEYVWAALLIVAIVLIGRSFINQLKKEKHEEK</sequence>
<evidence type="ECO:0000256" key="1">
    <source>
        <dbReference type="SAM" id="Phobius"/>
    </source>
</evidence>
<accession>A0A1G2RXL3</accession>
<keyword evidence="1" id="KW-0472">Membrane</keyword>
<comment type="caution">
    <text evidence="2">The sequence shown here is derived from an EMBL/GenBank/DDBJ whole genome shotgun (WGS) entry which is preliminary data.</text>
</comment>
<protein>
    <submittedName>
        <fullName evidence="2">Uncharacterized protein</fullName>
    </submittedName>
</protein>
<dbReference type="AlphaFoldDB" id="A0A1G2RXL3"/>
<feature type="transmembrane region" description="Helical" evidence="1">
    <location>
        <begin position="65"/>
        <end position="90"/>
    </location>
</feature>
<gene>
    <name evidence="2" type="ORF">A3J30_04365</name>
</gene>
<evidence type="ECO:0000313" key="3">
    <source>
        <dbReference type="Proteomes" id="UP000178222"/>
    </source>
</evidence>
<feature type="transmembrane region" description="Helical" evidence="1">
    <location>
        <begin position="25"/>
        <end position="44"/>
    </location>
</feature>
<evidence type="ECO:0000313" key="2">
    <source>
        <dbReference type="EMBL" id="OHA77198.1"/>
    </source>
</evidence>
<dbReference type="EMBL" id="MHUL01000013">
    <property type="protein sequence ID" value="OHA77198.1"/>
    <property type="molecule type" value="Genomic_DNA"/>
</dbReference>